<dbReference type="GeneID" id="34604395"/>
<organism evidence="2 3">
    <name type="scientific">Fonsecaea monophora</name>
    <dbReference type="NCBI Taxonomy" id="254056"/>
    <lineage>
        <taxon>Eukaryota</taxon>
        <taxon>Fungi</taxon>
        <taxon>Dikarya</taxon>
        <taxon>Ascomycota</taxon>
        <taxon>Pezizomycotina</taxon>
        <taxon>Eurotiomycetes</taxon>
        <taxon>Chaetothyriomycetidae</taxon>
        <taxon>Chaetothyriales</taxon>
        <taxon>Herpotrichiellaceae</taxon>
        <taxon>Fonsecaea</taxon>
    </lineage>
</organism>
<accession>A0A177EY48</accession>
<dbReference type="AlphaFoldDB" id="A0A177EY48"/>
<protein>
    <submittedName>
        <fullName evidence="2">Uncharacterized protein</fullName>
    </submittedName>
</protein>
<dbReference type="Proteomes" id="UP000077002">
    <property type="component" value="Unassembled WGS sequence"/>
</dbReference>
<reference evidence="2 3" key="1">
    <citation type="submission" date="2016-03" db="EMBL/GenBank/DDBJ databases">
        <title>Draft genome sequence of the Fonsecaea monophora CBS 269.37.</title>
        <authorList>
            <person name="Bombassaro A."/>
            <person name="Vinicius W.A."/>
            <person name="De Hoog S."/>
            <person name="Sun J."/>
            <person name="Souza E.M."/>
            <person name="Raittz R.T."/>
            <person name="Costa F."/>
            <person name="Leao A.C."/>
            <person name="Tadra-Sfeir M.Z."/>
            <person name="Baura V."/>
            <person name="Balsanelli E."/>
            <person name="Pedrosa F.O."/>
            <person name="Moreno L.F."/>
            <person name="Steffens M.B."/>
            <person name="Xi L."/>
            <person name="Bocca A.L."/>
            <person name="Felipe M.S."/>
            <person name="Teixeira M."/>
            <person name="Telles Filho F.Q."/>
            <person name="Azevedo C.M."/>
            <person name="Gomes R."/>
            <person name="Vicente V.A."/>
        </authorList>
    </citation>
    <scope>NUCLEOTIDE SEQUENCE [LARGE SCALE GENOMIC DNA]</scope>
    <source>
        <strain evidence="2 3">CBS 269.37</strain>
    </source>
</reference>
<feature type="compositionally biased region" description="Low complexity" evidence="1">
    <location>
        <begin position="100"/>
        <end position="114"/>
    </location>
</feature>
<feature type="compositionally biased region" description="Polar residues" evidence="1">
    <location>
        <begin position="117"/>
        <end position="126"/>
    </location>
</feature>
<evidence type="ECO:0000313" key="2">
    <source>
        <dbReference type="EMBL" id="OAG36526.1"/>
    </source>
</evidence>
<sequence length="162" mass="17821">MSEVALALSFSDSKAEMAWAGTGWAACESGAWDSHLVAIEVCIQDVLGVRMVAQKEMLPQSTEGIVEVQGTPEGIDARDSIEIRLGFEARSTVRRTAEQSPRTSNSSRSISLRKSGQDQVPNSNTADKIIHDDSRAYPGQFSDDGDFFFRLTQNFKVRMDDT</sequence>
<dbReference type="EMBL" id="LVKK01000089">
    <property type="protein sequence ID" value="OAG36526.1"/>
    <property type="molecule type" value="Genomic_DNA"/>
</dbReference>
<feature type="region of interest" description="Disordered" evidence="1">
    <location>
        <begin position="92"/>
        <end position="135"/>
    </location>
</feature>
<evidence type="ECO:0000256" key="1">
    <source>
        <dbReference type="SAM" id="MobiDB-lite"/>
    </source>
</evidence>
<dbReference type="RefSeq" id="XP_022508478.1">
    <property type="nucleotide sequence ID" value="XM_022659195.1"/>
</dbReference>
<evidence type="ECO:0000313" key="3">
    <source>
        <dbReference type="Proteomes" id="UP000077002"/>
    </source>
</evidence>
<proteinExistence type="predicted"/>
<name>A0A177EY48_9EURO</name>
<gene>
    <name evidence="2" type="ORF">AYO21_09257</name>
</gene>
<keyword evidence="3" id="KW-1185">Reference proteome</keyword>
<comment type="caution">
    <text evidence="2">The sequence shown here is derived from an EMBL/GenBank/DDBJ whole genome shotgun (WGS) entry which is preliminary data.</text>
</comment>